<evidence type="ECO:0000256" key="2">
    <source>
        <dbReference type="ARBA" id="ARBA00023012"/>
    </source>
</evidence>
<dbReference type="InterPro" id="IPR001867">
    <property type="entry name" value="OmpR/PhoB-type_DNA-bd"/>
</dbReference>
<feature type="domain" description="Response regulatory" evidence="6">
    <location>
        <begin position="3"/>
        <end position="111"/>
    </location>
</feature>
<sequence>MRNILLVQSNPYLGEILKASFQREGFSAMLLGSVSEIPRSAAETVTDLVVLEETSAMGGIDIFTDIRLATSAPILVLARAEAERQWAGIADDVLAAPFAVQELFARSSTLVGRGALRRTIYAAGDISMNLEMHRVTRGARVIHLGPTEFRLLQLFLAEPQRLWSRAEIVDKVWSPGRDERNVDVDVKKLRAALNRKGESDAIRTVRGAGYGMA</sequence>
<feature type="domain" description="OmpR/PhoB-type" evidence="7">
    <location>
        <begin position="118"/>
        <end position="213"/>
    </location>
</feature>
<evidence type="ECO:0000256" key="3">
    <source>
        <dbReference type="ARBA" id="ARBA00023125"/>
    </source>
</evidence>
<keyword evidence="3 5" id="KW-0238">DNA-binding</keyword>
<dbReference type="InterPro" id="IPR036388">
    <property type="entry name" value="WH-like_DNA-bd_sf"/>
</dbReference>
<dbReference type="InterPro" id="IPR001789">
    <property type="entry name" value="Sig_transdc_resp-reg_receiver"/>
</dbReference>
<dbReference type="Proteomes" id="UP001496627">
    <property type="component" value="Unassembled WGS sequence"/>
</dbReference>
<accession>A0ABV0MBX9</accession>
<dbReference type="SMART" id="SM00862">
    <property type="entry name" value="Trans_reg_C"/>
    <property type="match status" value="1"/>
</dbReference>
<evidence type="ECO:0000259" key="6">
    <source>
        <dbReference type="PROSITE" id="PS50110"/>
    </source>
</evidence>
<dbReference type="EMBL" id="JBEAAL010000038">
    <property type="protein sequence ID" value="MEQ1409218.1"/>
    <property type="molecule type" value="Genomic_DNA"/>
</dbReference>
<gene>
    <name evidence="8" type="ORF">ABK249_30375</name>
</gene>
<evidence type="ECO:0000259" key="7">
    <source>
        <dbReference type="PROSITE" id="PS51755"/>
    </source>
</evidence>
<keyword evidence="1" id="KW-0597">Phosphoprotein</keyword>
<organism evidence="8 9">
    <name type="scientific">Neorhizobium phenanthreniclasticum</name>
    <dbReference type="NCBI Taxonomy" id="3157917"/>
    <lineage>
        <taxon>Bacteria</taxon>
        <taxon>Pseudomonadati</taxon>
        <taxon>Pseudomonadota</taxon>
        <taxon>Alphaproteobacteria</taxon>
        <taxon>Hyphomicrobiales</taxon>
        <taxon>Rhizobiaceae</taxon>
        <taxon>Rhizobium/Agrobacterium group</taxon>
        <taxon>Neorhizobium</taxon>
    </lineage>
</organism>
<name>A0ABV0MBX9_9HYPH</name>
<dbReference type="Gene3D" id="1.10.10.10">
    <property type="entry name" value="Winged helix-like DNA-binding domain superfamily/Winged helix DNA-binding domain"/>
    <property type="match status" value="1"/>
</dbReference>
<evidence type="ECO:0000256" key="4">
    <source>
        <dbReference type="PROSITE-ProRule" id="PRU00169"/>
    </source>
</evidence>
<dbReference type="PROSITE" id="PS51755">
    <property type="entry name" value="OMPR_PHOB"/>
    <property type="match status" value="1"/>
</dbReference>
<evidence type="ECO:0000256" key="5">
    <source>
        <dbReference type="PROSITE-ProRule" id="PRU01091"/>
    </source>
</evidence>
<dbReference type="PANTHER" id="PTHR48111">
    <property type="entry name" value="REGULATOR OF RPOS"/>
    <property type="match status" value="1"/>
</dbReference>
<proteinExistence type="predicted"/>
<protein>
    <submittedName>
        <fullName evidence="8">Winged helix-turn-helix domain-containing protein</fullName>
    </submittedName>
</protein>
<dbReference type="InterPro" id="IPR016032">
    <property type="entry name" value="Sig_transdc_resp-reg_C-effctor"/>
</dbReference>
<dbReference type="CDD" id="cd00383">
    <property type="entry name" value="trans_reg_C"/>
    <property type="match status" value="1"/>
</dbReference>
<evidence type="ECO:0000256" key="1">
    <source>
        <dbReference type="ARBA" id="ARBA00022553"/>
    </source>
</evidence>
<evidence type="ECO:0000313" key="8">
    <source>
        <dbReference type="EMBL" id="MEQ1409218.1"/>
    </source>
</evidence>
<dbReference type="InterPro" id="IPR011006">
    <property type="entry name" value="CheY-like_superfamily"/>
</dbReference>
<keyword evidence="9" id="KW-1185">Reference proteome</keyword>
<reference evidence="8 9" key="1">
    <citation type="submission" date="2024-05" db="EMBL/GenBank/DDBJ databases">
        <title>Neorhizobium sp. Rsf11, a plant growth promoting and heavy metal resistant PAH-degrader.</title>
        <authorList>
            <person name="Golubev S.N."/>
            <person name="Muratova A.Y."/>
            <person name="Markelova M.I."/>
        </authorList>
    </citation>
    <scope>NUCLEOTIDE SEQUENCE [LARGE SCALE GENOMIC DNA]</scope>
    <source>
        <strain evidence="8 9">Rsf11</strain>
    </source>
</reference>
<comment type="caution">
    <text evidence="8">The sequence shown here is derived from an EMBL/GenBank/DDBJ whole genome shotgun (WGS) entry which is preliminary data.</text>
</comment>
<keyword evidence="2" id="KW-0902">Two-component regulatory system</keyword>
<dbReference type="InterPro" id="IPR039420">
    <property type="entry name" value="WalR-like"/>
</dbReference>
<dbReference type="Gene3D" id="3.40.50.2300">
    <property type="match status" value="1"/>
</dbReference>
<dbReference type="SUPFAM" id="SSF46894">
    <property type="entry name" value="C-terminal effector domain of the bipartite response regulators"/>
    <property type="match status" value="1"/>
</dbReference>
<dbReference type="SUPFAM" id="SSF52172">
    <property type="entry name" value="CheY-like"/>
    <property type="match status" value="1"/>
</dbReference>
<dbReference type="PROSITE" id="PS50110">
    <property type="entry name" value="RESPONSE_REGULATORY"/>
    <property type="match status" value="1"/>
</dbReference>
<dbReference type="PANTHER" id="PTHR48111:SF40">
    <property type="entry name" value="PHOSPHATE REGULON TRANSCRIPTIONAL REGULATORY PROTEIN PHOB"/>
    <property type="match status" value="1"/>
</dbReference>
<comment type="caution">
    <text evidence="4">Lacks conserved residue(s) required for the propagation of feature annotation.</text>
</comment>
<dbReference type="RefSeq" id="WP_227702610.1">
    <property type="nucleotide sequence ID" value="NZ_JBEAAL010000038.1"/>
</dbReference>
<feature type="DNA-binding region" description="OmpR/PhoB-type" evidence="5">
    <location>
        <begin position="118"/>
        <end position="213"/>
    </location>
</feature>
<evidence type="ECO:0000313" key="9">
    <source>
        <dbReference type="Proteomes" id="UP001496627"/>
    </source>
</evidence>
<dbReference type="Pfam" id="PF00486">
    <property type="entry name" value="Trans_reg_C"/>
    <property type="match status" value="1"/>
</dbReference>